<accession>A0A0A1WFX1</accession>
<dbReference type="EMBL" id="GBXI01016373">
    <property type="protein sequence ID" value="JAC97918.1"/>
    <property type="molecule type" value="Transcribed_RNA"/>
</dbReference>
<evidence type="ECO:0000313" key="1">
    <source>
        <dbReference type="EMBL" id="JAC97918.1"/>
    </source>
</evidence>
<reference evidence="1" key="1">
    <citation type="submission" date="2014-11" db="EMBL/GenBank/DDBJ databases">
        <authorList>
            <person name="Geib S."/>
        </authorList>
    </citation>
    <scope>NUCLEOTIDE SEQUENCE</scope>
</reference>
<gene>
    <name evidence="1" type="primary">polC_5</name>
    <name evidence="1" type="ORF">g.47873</name>
</gene>
<reference evidence="1" key="2">
    <citation type="journal article" date="2015" name="Gigascience">
        <title>Reconstructing a comprehensive transcriptome assembly of a white-pupal translocated strain of the pest fruit fly Bactrocera cucurbitae.</title>
        <authorList>
            <person name="Sim S.B."/>
            <person name="Calla B."/>
            <person name="Hall B."/>
            <person name="DeRego T."/>
            <person name="Geib S.M."/>
        </authorList>
    </citation>
    <scope>NUCLEOTIDE SEQUENCE</scope>
</reference>
<organism evidence="1">
    <name type="scientific">Zeugodacus cucurbitae</name>
    <name type="common">Melon fruit fly</name>
    <name type="synonym">Bactrocera cucurbitae</name>
    <dbReference type="NCBI Taxonomy" id="28588"/>
    <lineage>
        <taxon>Eukaryota</taxon>
        <taxon>Metazoa</taxon>
        <taxon>Ecdysozoa</taxon>
        <taxon>Arthropoda</taxon>
        <taxon>Hexapoda</taxon>
        <taxon>Insecta</taxon>
        <taxon>Pterygota</taxon>
        <taxon>Neoptera</taxon>
        <taxon>Endopterygota</taxon>
        <taxon>Diptera</taxon>
        <taxon>Brachycera</taxon>
        <taxon>Muscomorpha</taxon>
        <taxon>Tephritoidea</taxon>
        <taxon>Tephritidae</taxon>
        <taxon>Zeugodacus</taxon>
        <taxon>Zeugodacus</taxon>
    </lineage>
</organism>
<protein>
    <submittedName>
        <fullName evidence="1">DNA polymerase III polC-type</fullName>
    </submittedName>
</protein>
<proteinExistence type="predicted"/>
<sequence>MCTFPFFFHIHLNASNNDVDDTRFTLTLEAARLLTLLLLPLPSTLELCRAAKNEGKKYCRLKGPRGLDTNARMHGESEKAKKFFHTTFRPVDGLDNHLHLLLIITKVIFTFYIVRC</sequence>
<name>A0A0A1WFX1_ZEUCU</name>
<dbReference type="AlphaFoldDB" id="A0A0A1WFX1"/>